<keyword evidence="3" id="KW-1185">Reference proteome</keyword>
<proteinExistence type="predicted"/>
<sequence>MEAEKTIVQETRNNPKRNSKWMPVEVMQFMTHNSLSLYKKKGSHAPLDKLVAYEKSEKLNPYKKGVVFVSPCKADLAEGKGIVVTSYETLHEKVLELSHWTPNTYRGGTYYNFKKRHIKGHTRENLKQINVIGFDIDTKNVDLYALYLGCEELGLPRLNLLLETPRGFQAFFVLDTPFYINNNKEYKSLRVAERLSDNIRKALSKYVSVDTGCVPFGFYRIPREDNTLDFYDEPASTSQLLKWSKQYEEQNKRASLHVIYDKNAGAFDQTSSDWYHALIRATDIQKGHHGASRNNAILTLAIANYASGKPLEEAYDELDQFNSNLEQPLSKNEFERILKSAYSGKYKGAKRTYVEGLLELWTDGQAQFSGREGWYKFKKPREERVRSHYEEREEDILAYLETHTSPEMAFLEGSLKMLAETFGMAVSSLKEVLKRSKKIIKRSIGQGRAAVTKVASRSMLFKRLLLLGLVTGFLL</sequence>
<reference evidence="2 3" key="1">
    <citation type="submission" date="2023-07" db="EMBL/GenBank/DDBJ databases">
        <title>Genomic Encyclopedia of Type Strains, Phase IV (KMG-IV): sequencing the most valuable type-strain genomes for metagenomic binning, comparative biology and taxonomic classification.</title>
        <authorList>
            <person name="Goeker M."/>
        </authorList>
    </citation>
    <scope>NUCLEOTIDE SEQUENCE [LARGE SCALE GENOMIC DNA]</scope>
    <source>
        <strain evidence="2 3">DSM 23494</strain>
    </source>
</reference>
<protein>
    <recommendedName>
        <fullName evidence="1">Primase C-terminal 1 domain-containing protein</fullName>
    </recommendedName>
</protein>
<name>A0ABU0ARM8_9BACI</name>
<evidence type="ECO:0000313" key="3">
    <source>
        <dbReference type="Proteomes" id="UP001238088"/>
    </source>
</evidence>
<dbReference type="Pfam" id="PF08708">
    <property type="entry name" value="PriCT_1"/>
    <property type="match status" value="1"/>
</dbReference>
<gene>
    <name evidence="2" type="ORF">J2S17_005805</name>
</gene>
<comment type="caution">
    <text evidence="2">The sequence shown here is derived from an EMBL/GenBank/DDBJ whole genome shotgun (WGS) entry which is preliminary data.</text>
</comment>
<dbReference type="EMBL" id="JAUSUB010000054">
    <property type="protein sequence ID" value="MDQ0273848.1"/>
    <property type="molecule type" value="Genomic_DNA"/>
</dbReference>
<feature type="domain" description="Primase C-terminal 1" evidence="1">
    <location>
        <begin position="282"/>
        <end position="347"/>
    </location>
</feature>
<organism evidence="2 3">
    <name type="scientific">Cytobacillus purgationiresistens</name>
    <dbReference type="NCBI Taxonomy" id="863449"/>
    <lineage>
        <taxon>Bacteria</taxon>
        <taxon>Bacillati</taxon>
        <taxon>Bacillota</taxon>
        <taxon>Bacilli</taxon>
        <taxon>Bacillales</taxon>
        <taxon>Bacillaceae</taxon>
        <taxon>Cytobacillus</taxon>
    </lineage>
</organism>
<dbReference type="InterPro" id="IPR014820">
    <property type="entry name" value="PriCT_1"/>
</dbReference>
<evidence type="ECO:0000313" key="2">
    <source>
        <dbReference type="EMBL" id="MDQ0273848.1"/>
    </source>
</evidence>
<accession>A0ABU0ARM8</accession>
<evidence type="ECO:0000259" key="1">
    <source>
        <dbReference type="SMART" id="SM00942"/>
    </source>
</evidence>
<dbReference type="Proteomes" id="UP001238088">
    <property type="component" value="Unassembled WGS sequence"/>
</dbReference>
<dbReference type="SMART" id="SM00942">
    <property type="entry name" value="PriCT_1"/>
    <property type="match status" value="1"/>
</dbReference>
<dbReference type="RefSeq" id="WP_307480496.1">
    <property type="nucleotide sequence ID" value="NZ_JAUSUB010000054.1"/>
</dbReference>